<comment type="caution">
    <text evidence="2">The sequence shown here is derived from an EMBL/GenBank/DDBJ whole genome shotgun (WGS) entry which is preliminary data.</text>
</comment>
<keyword evidence="3" id="KW-1185">Reference proteome</keyword>
<organism evidence="2 3">
    <name type="scientific">Thalassotalea insulae</name>
    <dbReference type="NCBI Taxonomy" id="2056778"/>
    <lineage>
        <taxon>Bacteria</taxon>
        <taxon>Pseudomonadati</taxon>
        <taxon>Pseudomonadota</taxon>
        <taxon>Gammaproteobacteria</taxon>
        <taxon>Alteromonadales</taxon>
        <taxon>Colwelliaceae</taxon>
        <taxon>Thalassotalea</taxon>
    </lineage>
</organism>
<proteinExistence type="predicted"/>
<accession>A0ABQ6GTW3</accession>
<protein>
    <submittedName>
        <fullName evidence="2">Uncharacterized protein</fullName>
    </submittedName>
</protein>
<gene>
    <name evidence="2" type="ORF">tinsulaeT_27130</name>
</gene>
<evidence type="ECO:0000256" key="1">
    <source>
        <dbReference type="SAM" id="Phobius"/>
    </source>
</evidence>
<feature type="transmembrane region" description="Helical" evidence="1">
    <location>
        <begin position="12"/>
        <end position="29"/>
    </location>
</feature>
<keyword evidence="1" id="KW-1133">Transmembrane helix</keyword>
<keyword evidence="1" id="KW-0472">Membrane</keyword>
<reference evidence="2 3" key="1">
    <citation type="submission" date="2023-03" db="EMBL/GenBank/DDBJ databases">
        <title>Draft genome sequence of Thalassotalea insulae KCTC 62186T.</title>
        <authorList>
            <person name="Sawabe T."/>
        </authorList>
    </citation>
    <scope>NUCLEOTIDE SEQUENCE [LARGE SCALE GENOMIC DNA]</scope>
    <source>
        <strain evidence="2 3">KCTC 62186</strain>
    </source>
</reference>
<evidence type="ECO:0000313" key="3">
    <source>
        <dbReference type="Proteomes" id="UP001157186"/>
    </source>
</evidence>
<sequence>MKMRRYNWKIATVYIVSATASLVVLQYLINL</sequence>
<dbReference type="Proteomes" id="UP001157186">
    <property type="component" value="Unassembled WGS sequence"/>
</dbReference>
<keyword evidence="1" id="KW-0812">Transmembrane</keyword>
<name>A0ABQ6GTW3_9GAMM</name>
<evidence type="ECO:0000313" key="2">
    <source>
        <dbReference type="EMBL" id="GLX79373.1"/>
    </source>
</evidence>
<dbReference type="EMBL" id="BSST01000001">
    <property type="protein sequence ID" value="GLX79373.1"/>
    <property type="molecule type" value="Genomic_DNA"/>
</dbReference>